<dbReference type="InterPro" id="IPR008767">
    <property type="entry name" value="Phage_SPP1_head-tail_adaptor"/>
</dbReference>
<evidence type="ECO:0000313" key="2">
    <source>
        <dbReference type="Proteomes" id="UP000002730"/>
    </source>
</evidence>
<dbReference type="InterPro" id="IPR038666">
    <property type="entry name" value="SSP1_head-tail_sf"/>
</dbReference>
<name>D9SSF9_CLOC7</name>
<keyword evidence="2" id="KW-1185">Reference proteome</keyword>
<dbReference type="NCBIfam" id="TIGR01563">
    <property type="entry name" value="gp16_SPP1"/>
    <property type="match status" value="1"/>
</dbReference>
<evidence type="ECO:0000313" key="1">
    <source>
        <dbReference type="EMBL" id="ADL50556.1"/>
    </source>
</evidence>
<dbReference type="EMBL" id="CP002160">
    <property type="protein sequence ID" value="ADL50556.1"/>
    <property type="molecule type" value="Genomic_DNA"/>
</dbReference>
<dbReference type="KEGG" id="ccb:Clocel_0786"/>
<dbReference type="Proteomes" id="UP000002730">
    <property type="component" value="Chromosome"/>
</dbReference>
<dbReference type="AlphaFoldDB" id="D9SSF9"/>
<protein>
    <submittedName>
        <fullName evidence="1">Phage head-tail adaptor</fullName>
    </submittedName>
</protein>
<accession>D9SSF9</accession>
<dbReference type="OrthoDB" id="9808209at2"/>
<dbReference type="STRING" id="573061.Clocel_0786"/>
<sequence length="118" mass="13635">MLIEEKAGDSVTIGELKHRITFQRLVSELNENGFEIEAWEDYKTFWSAISNLNGREYFAAAVVQAENTVKFTIRYTPNIETTMRILFKDKKYNITSIDNIKYANKFIEIKALEVDSSG</sequence>
<dbReference type="Gene3D" id="2.40.10.270">
    <property type="entry name" value="Bacteriophage SPP1 head-tail adaptor protein"/>
    <property type="match status" value="1"/>
</dbReference>
<gene>
    <name evidence="1" type="ordered locus">Clocel_0786</name>
</gene>
<dbReference type="Pfam" id="PF05521">
    <property type="entry name" value="Phage_HCP"/>
    <property type="match status" value="1"/>
</dbReference>
<organism evidence="1 2">
    <name type="scientific">Clostridium cellulovorans (strain ATCC 35296 / DSM 3052 / OCM 3 / 743B)</name>
    <dbReference type="NCBI Taxonomy" id="573061"/>
    <lineage>
        <taxon>Bacteria</taxon>
        <taxon>Bacillati</taxon>
        <taxon>Bacillota</taxon>
        <taxon>Clostridia</taxon>
        <taxon>Eubacteriales</taxon>
        <taxon>Clostridiaceae</taxon>
        <taxon>Clostridium</taxon>
    </lineage>
</organism>
<reference evidence="1 2" key="1">
    <citation type="submission" date="2010-08" db="EMBL/GenBank/DDBJ databases">
        <title>Complete sequence of Clostridium cellulovorans 743B.</title>
        <authorList>
            <consortium name="US DOE Joint Genome Institute"/>
            <person name="Lucas S."/>
            <person name="Copeland A."/>
            <person name="Lapidus A."/>
            <person name="Cheng J.-F."/>
            <person name="Bruce D."/>
            <person name="Goodwin L."/>
            <person name="Pitluck S."/>
            <person name="Chertkov O."/>
            <person name="Detter J.C."/>
            <person name="Han C."/>
            <person name="Tapia R."/>
            <person name="Land M."/>
            <person name="Hauser L."/>
            <person name="Chang Y.-J."/>
            <person name="Jeffries C."/>
            <person name="Kyrpides N."/>
            <person name="Ivanova N."/>
            <person name="Mikhailova N."/>
            <person name="Hemme C.L."/>
            <person name="Woyke T."/>
        </authorList>
    </citation>
    <scope>NUCLEOTIDE SEQUENCE [LARGE SCALE GENOMIC DNA]</scope>
    <source>
        <strain evidence="2">ATCC 35296 / DSM 3052 / OCM 3 / 743B</strain>
    </source>
</reference>
<dbReference type="HOGENOM" id="CLU_147810_0_0_9"/>
<proteinExistence type="predicted"/>
<dbReference type="eggNOG" id="COG5614">
    <property type="taxonomic scope" value="Bacteria"/>
</dbReference>